<reference evidence="1" key="1">
    <citation type="submission" date="2019-08" db="EMBL/GenBank/DDBJ databases">
        <authorList>
            <person name="Kucharzyk K."/>
            <person name="Murdoch R.W."/>
            <person name="Higgins S."/>
            <person name="Loffler F."/>
        </authorList>
    </citation>
    <scope>NUCLEOTIDE SEQUENCE</scope>
</reference>
<gene>
    <name evidence="1" type="ORF">SDC9_55095</name>
</gene>
<accession>A0A644WY97</accession>
<dbReference type="EMBL" id="VSSQ01001489">
    <property type="protein sequence ID" value="MPM08779.1"/>
    <property type="molecule type" value="Genomic_DNA"/>
</dbReference>
<organism evidence="1">
    <name type="scientific">bioreactor metagenome</name>
    <dbReference type="NCBI Taxonomy" id="1076179"/>
    <lineage>
        <taxon>unclassified sequences</taxon>
        <taxon>metagenomes</taxon>
        <taxon>ecological metagenomes</taxon>
    </lineage>
</organism>
<comment type="caution">
    <text evidence="1">The sequence shown here is derived from an EMBL/GenBank/DDBJ whole genome shotgun (WGS) entry which is preliminary data.</text>
</comment>
<sequence>MGSNASLIGPLNLLDFTLILLELGVGAVKQLLHPQLLLLDGVTCLIDHGLETLLETLQPSIEAIDDTLDLLDAICFLLYLLNSCLHLGSGGTQLGERIAVRVEHTLQLGQILTSNLKFGELVVYSQQHLV</sequence>
<evidence type="ECO:0000313" key="1">
    <source>
        <dbReference type="EMBL" id="MPM08779.1"/>
    </source>
</evidence>
<name>A0A644WY97_9ZZZZ</name>
<proteinExistence type="predicted"/>
<protein>
    <submittedName>
        <fullName evidence="1">Uncharacterized protein</fullName>
    </submittedName>
</protein>
<dbReference type="AlphaFoldDB" id="A0A644WY97"/>